<dbReference type="InterPro" id="IPR006694">
    <property type="entry name" value="Fatty_acid_hydroxylase"/>
</dbReference>
<protein>
    <recommendedName>
        <fullName evidence="6">Fatty acid hydroxylase domain-containing protein</fullName>
    </recommendedName>
</protein>
<evidence type="ECO:0000256" key="2">
    <source>
        <dbReference type="ARBA" id="ARBA00022692"/>
    </source>
</evidence>
<keyword evidence="8" id="KW-1185">Reference proteome</keyword>
<sequence length="333" mass="38572">MSVRTNPRPKADGWKKDARLPIFHRMMSMFGVLPPRADEVHKAAPGEKIPVFSELNQLVHLAPPVFLPFVARHLYYHYVSHDMGSPWVVWFLMFTYTMLFGMSSVLYMNRLVRRYGYLDGDVGRDTLPYNLIPKVIFEMVSASMLRPALVVLACYDPTEVPTLTIWLPVQLFLLTLTEDFYYYWGHRLCHEAESAWKIHRLHHTTKHPTTMLLAYADEIQEVFDIVGAPTLSWLTCPFGFDVTIVWMLVHLHLQLGGHSGLRLHVGSVLTGPFLRPFGWELVVEDHDLHHRHGWKDSYNYGKQSRFWDNLHGSAGDRIEGQGSNLDWNHYVSM</sequence>
<feature type="transmembrane region" description="Helical" evidence="5">
    <location>
        <begin position="87"/>
        <end position="108"/>
    </location>
</feature>
<organism evidence="7 8">
    <name type="scientific">Malassezia vespertilionis</name>
    <dbReference type="NCBI Taxonomy" id="2020962"/>
    <lineage>
        <taxon>Eukaryota</taxon>
        <taxon>Fungi</taxon>
        <taxon>Dikarya</taxon>
        <taxon>Basidiomycota</taxon>
        <taxon>Ustilaginomycotina</taxon>
        <taxon>Malasseziomycetes</taxon>
        <taxon>Malasseziales</taxon>
        <taxon>Malasseziaceae</taxon>
        <taxon>Malassezia</taxon>
    </lineage>
</organism>
<dbReference type="STRING" id="2020962.A0A2N1JES9"/>
<gene>
    <name evidence="7" type="ORF">MVES_000742</name>
</gene>
<dbReference type="GO" id="GO:0008610">
    <property type="term" value="P:lipid biosynthetic process"/>
    <property type="evidence" value="ECO:0007669"/>
    <property type="project" value="InterPro"/>
</dbReference>
<dbReference type="OrthoDB" id="6354873at2759"/>
<evidence type="ECO:0000256" key="4">
    <source>
        <dbReference type="ARBA" id="ARBA00023136"/>
    </source>
</evidence>
<keyword evidence="2 5" id="KW-0812">Transmembrane</keyword>
<keyword evidence="3 5" id="KW-1133">Transmembrane helix</keyword>
<reference evidence="7 8" key="1">
    <citation type="submission" date="2017-10" db="EMBL/GenBank/DDBJ databases">
        <title>A novel species of cold-tolerant Malassezia isolated from bats.</title>
        <authorList>
            <person name="Lorch J.M."/>
            <person name="Palmer J.M."/>
            <person name="Vanderwolf K.J."/>
            <person name="Schmidt K.Z."/>
            <person name="Verant M.L."/>
            <person name="Weller T.J."/>
            <person name="Blehert D.S."/>
        </authorList>
    </citation>
    <scope>NUCLEOTIDE SEQUENCE [LARGE SCALE GENOMIC DNA]</scope>
    <source>
        <strain evidence="7 8">NWHC:44797-103</strain>
    </source>
</reference>
<dbReference type="Pfam" id="PF04116">
    <property type="entry name" value="FA_hydroxylase"/>
    <property type="match status" value="1"/>
</dbReference>
<evidence type="ECO:0000313" key="7">
    <source>
        <dbReference type="EMBL" id="PKI85035.1"/>
    </source>
</evidence>
<name>A0A2N1JES9_9BASI</name>
<evidence type="ECO:0000259" key="6">
    <source>
        <dbReference type="Pfam" id="PF04116"/>
    </source>
</evidence>
<dbReference type="GO" id="GO:0005506">
    <property type="term" value="F:iron ion binding"/>
    <property type="evidence" value="ECO:0007669"/>
    <property type="project" value="InterPro"/>
</dbReference>
<evidence type="ECO:0000256" key="1">
    <source>
        <dbReference type="ARBA" id="ARBA00004370"/>
    </source>
</evidence>
<accession>A0A2N1JES9</accession>
<dbReference type="GO" id="GO:0016020">
    <property type="term" value="C:membrane"/>
    <property type="evidence" value="ECO:0007669"/>
    <property type="project" value="UniProtKB-SubCell"/>
</dbReference>
<evidence type="ECO:0000256" key="3">
    <source>
        <dbReference type="ARBA" id="ARBA00022989"/>
    </source>
</evidence>
<dbReference type="InterPro" id="IPR050307">
    <property type="entry name" value="Sterol_Desaturase_Related"/>
</dbReference>
<dbReference type="GO" id="GO:0016491">
    <property type="term" value="F:oxidoreductase activity"/>
    <property type="evidence" value="ECO:0007669"/>
    <property type="project" value="InterPro"/>
</dbReference>
<dbReference type="AlphaFoldDB" id="A0A2N1JES9"/>
<dbReference type="Proteomes" id="UP000232875">
    <property type="component" value="Unassembled WGS sequence"/>
</dbReference>
<comment type="subcellular location">
    <subcellularLocation>
        <location evidence="1">Membrane</location>
    </subcellularLocation>
</comment>
<dbReference type="PANTHER" id="PTHR11863">
    <property type="entry name" value="STEROL DESATURASE"/>
    <property type="match status" value="1"/>
</dbReference>
<feature type="domain" description="Fatty acid hydroxylase" evidence="6">
    <location>
        <begin position="172"/>
        <end position="313"/>
    </location>
</feature>
<proteinExistence type="predicted"/>
<evidence type="ECO:0000256" key="5">
    <source>
        <dbReference type="SAM" id="Phobius"/>
    </source>
</evidence>
<evidence type="ECO:0000313" key="8">
    <source>
        <dbReference type="Proteomes" id="UP000232875"/>
    </source>
</evidence>
<dbReference type="EMBL" id="KZ454988">
    <property type="protein sequence ID" value="PKI85035.1"/>
    <property type="molecule type" value="Genomic_DNA"/>
</dbReference>
<keyword evidence="4 5" id="KW-0472">Membrane</keyword>